<keyword evidence="3" id="KW-1185">Reference proteome</keyword>
<gene>
    <name evidence="2" type="ORF">Micbo1qcDRAFT_157598</name>
</gene>
<dbReference type="AlphaFoldDB" id="A0A136JEM5"/>
<dbReference type="EMBL" id="KQ964246">
    <property type="protein sequence ID" value="KXJ95600.1"/>
    <property type="molecule type" value="Genomic_DNA"/>
</dbReference>
<protein>
    <submittedName>
        <fullName evidence="2">Uncharacterized protein</fullName>
    </submittedName>
</protein>
<accession>A0A136JEM5</accession>
<name>A0A136JEM5_9PEZI</name>
<feature type="non-terminal residue" evidence="2">
    <location>
        <position position="86"/>
    </location>
</feature>
<evidence type="ECO:0000256" key="1">
    <source>
        <dbReference type="SAM" id="MobiDB-lite"/>
    </source>
</evidence>
<dbReference type="InParanoid" id="A0A136JEM5"/>
<evidence type="ECO:0000313" key="3">
    <source>
        <dbReference type="Proteomes" id="UP000070501"/>
    </source>
</evidence>
<proteinExistence type="predicted"/>
<feature type="region of interest" description="Disordered" evidence="1">
    <location>
        <begin position="1"/>
        <end position="86"/>
    </location>
</feature>
<dbReference type="Proteomes" id="UP000070501">
    <property type="component" value="Unassembled WGS sequence"/>
</dbReference>
<evidence type="ECO:0000313" key="2">
    <source>
        <dbReference type="EMBL" id="KXJ95600.1"/>
    </source>
</evidence>
<organism evidence="2 3">
    <name type="scientific">Microdochium bolleyi</name>
    <dbReference type="NCBI Taxonomy" id="196109"/>
    <lineage>
        <taxon>Eukaryota</taxon>
        <taxon>Fungi</taxon>
        <taxon>Dikarya</taxon>
        <taxon>Ascomycota</taxon>
        <taxon>Pezizomycotina</taxon>
        <taxon>Sordariomycetes</taxon>
        <taxon>Xylariomycetidae</taxon>
        <taxon>Xylariales</taxon>
        <taxon>Microdochiaceae</taxon>
        <taxon>Microdochium</taxon>
    </lineage>
</organism>
<reference evidence="3" key="1">
    <citation type="submission" date="2016-02" db="EMBL/GenBank/DDBJ databases">
        <title>Draft genome sequence of Microdochium bolleyi, a fungal endophyte of beachgrass.</title>
        <authorList>
            <consortium name="DOE Joint Genome Institute"/>
            <person name="David A.S."/>
            <person name="May G."/>
            <person name="Haridas S."/>
            <person name="Lim J."/>
            <person name="Wang M."/>
            <person name="Labutti K."/>
            <person name="Lipzen A."/>
            <person name="Barry K."/>
            <person name="Grigoriev I.V."/>
        </authorList>
    </citation>
    <scope>NUCLEOTIDE SEQUENCE [LARGE SCALE GENOMIC DNA]</scope>
    <source>
        <strain evidence="3">J235TASD1</strain>
    </source>
</reference>
<sequence>MSSSSGSRPPFDNLRGWHRDSATAGRCRRRLPMVPQDSNSVRRRQEAPPAVPGSRRVLLWGGGVQGRAAGQPTASRGSESWAGVPE</sequence>